<reference evidence="1" key="1">
    <citation type="submission" date="2017-12" db="EMBL/GenBank/DDBJ databases">
        <title>FDA dAtabase for Regulatory Grade micrObial Sequences (FDA-ARGOS): Supporting development and validation of Infectious Disease Dx tests.</title>
        <authorList>
            <person name="Hoffmann M."/>
            <person name="Allard M."/>
            <person name="Evans P."/>
            <person name="Brown E."/>
            <person name="Tallon L.J."/>
            <person name="Sadzewicz L."/>
            <person name="Sengamalay N."/>
            <person name="Ott S."/>
            <person name="Godinez A."/>
            <person name="Nagaraj S."/>
            <person name="Vavikolanu K."/>
            <person name="Aluvathingal J."/>
            <person name="Nadendla S."/>
            <person name="Hobson J."/>
            <person name="Sichtig H."/>
        </authorList>
    </citation>
    <scope>NUCLEOTIDE SEQUENCE [LARGE SCALE GENOMIC DNA]</scope>
    <source>
        <strain evidence="1">FDAARGOS_113</strain>
    </source>
</reference>
<dbReference type="AlphaFoldDB" id="A0A2J9V3J8"/>
<gene>
    <name evidence="1" type="ORF">AL544_020820</name>
</gene>
<comment type="caution">
    <text evidence="1">The sequence shown here is derived from an EMBL/GenBank/DDBJ whole genome shotgun (WGS) entry which is preliminary data.</text>
</comment>
<protein>
    <submittedName>
        <fullName evidence="1">Uncharacterized protein</fullName>
    </submittedName>
</protein>
<dbReference type="EMBL" id="LOSJ02000002">
    <property type="protein sequence ID" value="PNM58323.1"/>
    <property type="molecule type" value="Genomic_DNA"/>
</dbReference>
<sequence>MALQRLNQQLLLAALLVLAIFALARLFSKQFSDAVDNSLDVVTSPLGDLLSDITAEINGHVPVELQPLVIQERHINPADYTLRPEAEAVYWKIGIYQPLLYKLFGGIGRPMKTQYRHLIGEPITENIL</sequence>
<organism evidence="1 2">
    <name type="scientific">Vibrio mimicus</name>
    <dbReference type="NCBI Taxonomy" id="674"/>
    <lineage>
        <taxon>Bacteria</taxon>
        <taxon>Pseudomonadati</taxon>
        <taxon>Pseudomonadota</taxon>
        <taxon>Gammaproteobacteria</taxon>
        <taxon>Vibrionales</taxon>
        <taxon>Vibrionaceae</taxon>
        <taxon>Vibrio</taxon>
    </lineage>
</organism>
<evidence type="ECO:0000313" key="2">
    <source>
        <dbReference type="Proteomes" id="UP000053748"/>
    </source>
</evidence>
<evidence type="ECO:0000313" key="1">
    <source>
        <dbReference type="EMBL" id="PNM58323.1"/>
    </source>
</evidence>
<dbReference type="OrthoDB" id="6264533at2"/>
<name>A0A2J9V3J8_VIBMI</name>
<dbReference type="Proteomes" id="UP000053748">
    <property type="component" value="Unassembled WGS sequence"/>
</dbReference>
<proteinExistence type="predicted"/>
<accession>A0A2J9V3J8</accession>
<keyword evidence="2" id="KW-1185">Reference proteome</keyword>
<dbReference type="RefSeq" id="WP_001207947.1">
    <property type="nucleotide sequence ID" value="NZ_CAWMSS010000001.1"/>
</dbReference>